<dbReference type="GO" id="GO:0030968">
    <property type="term" value="P:endoplasmic reticulum unfolded protein response"/>
    <property type="evidence" value="ECO:0007669"/>
    <property type="project" value="TreeGrafter"/>
</dbReference>
<sequence>MDMKETNSPVTTADTENNKTLDPIINNKIDTENISDSQDKLSDITSPEVSPKSNKIPLVIRCPFTTTDLNIYIDPTHNVLHLKKKIYKEFPSNPKPSDQRLIFGGRIINNNEILQDVLKRQLLDLSTPPIIHLIINSLAIKHAQTIKPSSSNNSENVSTTNSVQNSPAGSKQNLNETASTSTNNISNTTTISNNTTNQSSSSTIKETPAATTSEESKPSSSVNNVAVTTKPISYSNTLPDGVQYILLNNVIYAVQPSPEYLSNGDSRYKIQAPIDIKSTTGSETINESSNTNENNNNNDNNNAQPAVDNANANNNNGQQEILNQILNDNDQQRQQPNQFFLFIRLAFIVYLLTQGGGYIRMFIVSFIAIIIFLVQTGRIRVTVINYRDLPGVNAAENNNNNVNQNEQQIIIIMIIIIEMLMLIMKQQEIMKMILF</sequence>
<dbReference type="EMBL" id="MCOG01000174">
    <property type="protein sequence ID" value="ORY30425.1"/>
    <property type="molecule type" value="Genomic_DNA"/>
</dbReference>
<keyword evidence="4 6" id="KW-0472">Membrane</keyword>
<evidence type="ECO:0000256" key="4">
    <source>
        <dbReference type="ARBA" id="ARBA00023136"/>
    </source>
</evidence>
<comment type="subcellular location">
    <subcellularLocation>
        <location evidence="1">Membrane</location>
    </subcellularLocation>
</comment>
<proteinExistence type="predicted"/>
<evidence type="ECO:0000259" key="7">
    <source>
        <dbReference type="PROSITE" id="PS50053"/>
    </source>
</evidence>
<gene>
    <name evidence="8" type="ORF">LY90DRAFT_81602</name>
</gene>
<feature type="domain" description="Ubiquitin-like" evidence="7">
    <location>
        <begin position="56"/>
        <end position="116"/>
    </location>
</feature>
<feature type="region of interest" description="Disordered" evidence="5">
    <location>
        <begin position="147"/>
        <end position="223"/>
    </location>
</feature>
<feature type="compositionally biased region" description="Low complexity" evidence="5">
    <location>
        <begin position="149"/>
        <end position="166"/>
    </location>
</feature>
<organism evidence="8 9">
    <name type="scientific">Neocallimastix californiae</name>
    <dbReference type="NCBI Taxonomy" id="1754190"/>
    <lineage>
        <taxon>Eukaryota</taxon>
        <taxon>Fungi</taxon>
        <taxon>Fungi incertae sedis</taxon>
        <taxon>Chytridiomycota</taxon>
        <taxon>Chytridiomycota incertae sedis</taxon>
        <taxon>Neocallimastigomycetes</taxon>
        <taxon>Neocallimastigales</taxon>
        <taxon>Neocallimastigaceae</taxon>
        <taxon>Neocallimastix</taxon>
    </lineage>
</organism>
<evidence type="ECO:0000256" key="1">
    <source>
        <dbReference type="ARBA" id="ARBA00004370"/>
    </source>
</evidence>
<reference evidence="8 9" key="1">
    <citation type="submission" date="2016-08" db="EMBL/GenBank/DDBJ databases">
        <title>A Parts List for Fungal Cellulosomes Revealed by Comparative Genomics.</title>
        <authorList>
            <consortium name="DOE Joint Genome Institute"/>
            <person name="Haitjema C.H."/>
            <person name="Gilmore S.P."/>
            <person name="Henske J.K."/>
            <person name="Solomon K.V."/>
            <person name="De Groot R."/>
            <person name="Kuo A."/>
            <person name="Mondo S.J."/>
            <person name="Salamov A.A."/>
            <person name="Labutti K."/>
            <person name="Zhao Z."/>
            <person name="Chiniquy J."/>
            <person name="Barry K."/>
            <person name="Brewer H.M."/>
            <person name="Purvine S.O."/>
            <person name="Wright A.T."/>
            <person name="Boxma B."/>
            <person name="Van Alen T."/>
            <person name="Hackstein J.H."/>
            <person name="Baker S.E."/>
            <person name="Grigoriev I.V."/>
            <person name="O'Malley M.A."/>
        </authorList>
    </citation>
    <scope>NUCLEOTIDE SEQUENCE [LARGE SCALE GENOMIC DNA]</scope>
    <source>
        <strain evidence="8 9">G1</strain>
    </source>
</reference>
<feature type="region of interest" description="Disordered" evidence="5">
    <location>
        <begin position="279"/>
        <end position="314"/>
    </location>
</feature>
<feature type="compositionally biased region" description="Polar residues" evidence="5">
    <location>
        <begin position="1"/>
        <end position="20"/>
    </location>
</feature>
<dbReference type="PANTHER" id="PTHR12943">
    <property type="entry name" value="HOMOCYSTEINE-RESPONSIVE ENDOPLASMIC RETICULUM-RESIDENT UNIQUITIN-LIKE DOMAIN HERPUD PROTEIN FAMILY MEMBER"/>
    <property type="match status" value="1"/>
</dbReference>
<comment type="caution">
    <text evidence="8">The sequence shown here is derived from an EMBL/GenBank/DDBJ whole genome shotgun (WGS) entry which is preliminary data.</text>
</comment>
<feature type="transmembrane region" description="Helical" evidence="6">
    <location>
        <begin position="407"/>
        <end position="424"/>
    </location>
</feature>
<protein>
    <recommendedName>
        <fullName evidence="7">Ubiquitin-like domain-containing protein</fullName>
    </recommendedName>
</protein>
<keyword evidence="2 6" id="KW-0812">Transmembrane</keyword>
<accession>A0A1Y2B8J6</accession>
<keyword evidence="9" id="KW-1185">Reference proteome</keyword>
<dbReference type="PANTHER" id="PTHR12943:SF27">
    <property type="entry name" value="HOMOCYSTEINE-INDUCED ENDOPLASMIC RETICULUM PROTEIN, ISOFORM A"/>
    <property type="match status" value="1"/>
</dbReference>
<dbReference type="InterPro" id="IPR000626">
    <property type="entry name" value="Ubiquitin-like_dom"/>
</dbReference>
<dbReference type="InterPro" id="IPR039751">
    <property type="entry name" value="HERPUD1/2"/>
</dbReference>
<feature type="compositionally biased region" description="Polar residues" evidence="5">
    <location>
        <begin position="167"/>
        <end position="178"/>
    </location>
</feature>
<evidence type="ECO:0000256" key="5">
    <source>
        <dbReference type="SAM" id="MobiDB-lite"/>
    </source>
</evidence>
<dbReference type="OrthoDB" id="2163064at2759"/>
<evidence type="ECO:0000256" key="3">
    <source>
        <dbReference type="ARBA" id="ARBA00022989"/>
    </source>
</evidence>
<evidence type="ECO:0000313" key="9">
    <source>
        <dbReference type="Proteomes" id="UP000193920"/>
    </source>
</evidence>
<feature type="region of interest" description="Disordered" evidence="5">
    <location>
        <begin position="1"/>
        <end position="21"/>
    </location>
</feature>
<keyword evidence="3 6" id="KW-1133">Transmembrane helix</keyword>
<feature type="compositionally biased region" description="Low complexity" evidence="5">
    <location>
        <begin position="179"/>
        <end position="204"/>
    </location>
</feature>
<dbReference type="GO" id="GO:0016020">
    <property type="term" value="C:membrane"/>
    <property type="evidence" value="ECO:0007669"/>
    <property type="project" value="UniProtKB-SubCell"/>
</dbReference>
<dbReference type="InterPro" id="IPR029071">
    <property type="entry name" value="Ubiquitin-like_domsf"/>
</dbReference>
<evidence type="ECO:0000313" key="8">
    <source>
        <dbReference type="EMBL" id="ORY30425.1"/>
    </source>
</evidence>
<name>A0A1Y2B8J6_9FUNG</name>
<dbReference type="PROSITE" id="PS50053">
    <property type="entry name" value="UBIQUITIN_2"/>
    <property type="match status" value="1"/>
</dbReference>
<dbReference type="Proteomes" id="UP000193920">
    <property type="component" value="Unassembled WGS sequence"/>
</dbReference>
<dbReference type="AlphaFoldDB" id="A0A1Y2B8J6"/>
<dbReference type="Pfam" id="PF00240">
    <property type="entry name" value="ubiquitin"/>
    <property type="match status" value="1"/>
</dbReference>
<evidence type="ECO:0000256" key="6">
    <source>
        <dbReference type="SAM" id="Phobius"/>
    </source>
</evidence>
<evidence type="ECO:0000256" key="2">
    <source>
        <dbReference type="ARBA" id="ARBA00022692"/>
    </source>
</evidence>
<feature type="compositionally biased region" description="Polar residues" evidence="5">
    <location>
        <begin position="209"/>
        <end position="223"/>
    </location>
</feature>
<dbReference type="STRING" id="1754190.A0A1Y2B8J6"/>
<dbReference type="SUPFAM" id="SSF54236">
    <property type="entry name" value="Ubiquitin-like"/>
    <property type="match status" value="1"/>
</dbReference>
<dbReference type="Gene3D" id="3.10.20.90">
    <property type="entry name" value="Phosphatidylinositol 3-kinase Catalytic Subunit, Chain A, domain 1"/>
    <property type="match status" value="1"/>
</dbReference>